<protein>
    <submittedName>
        <fullName evidence="1">Uncharacterized protein</fullName>
    </submittedName>
</protein>
<dbReference type="AlphaFoldDB" id="A0A195FX24"/>
<name>A0A195FX24_9HYME</name>
<accession>A0A195FX24</accession>
<gene>
    <name evidence="1" type="ORF">ALC56_01097</name>
</gene>
<keyword evidence="2" id="KW-1185">Reference proteome</keyword>
<sequence length="119" mass="13296">MKTLRALRDRLTAVGKEVLIERADLRRSNNVSRKHTMFCAWFTLESASFGRKASRTVSIVVHSTAVESPIRFCPLAAAEHAARSIPSGRRNASLITIIKEFLRSPKATAYPSLVKSKER</sequence>
<reference evidence="1 2" key="1">
    <citation type="submission" date="2016-03" db="EMBL/GenBank/DDBJ databases">
        <title>Trachymyrmex septentrionalis WGS genome.</title>
        <authorList>
            <person name="Nygaard S."/>
            <person name="Hu H."/>
            <person name="Boomsma J."/>
            <person name="Zhang G."/>
        </authorList>
    </citation>
    <scope>NUCLEOTIDE SEQUENCE [LARGE SCALE GENOMIC DNA]</scope>
    <source>
        <strain evidence="1">Tsep2-gDNA-1</strain>
        <tissue evidence="1">Whole body</tissue>
    </source>
</reference>
<evidence type="ECO:0000313" key="1">
    <source>
        <dbReference type="EMBL" id="KYN44399.1"/>
    </source>
</evidence>
<proteinExistence type="predicted"/>
<dbReference type="EMBL" id="KQ981219">
    <property type="protein sequence ID" value="KYN44399.1"/>
    <property type="molecule type" value="Genomic_DNA"/>
</dbReference>
<dbReference type="Proteomes" id="UP000078541">
    <property type="component" value="Unassembled WGS sequence"/>
</dbReference>
<organism evidence="1 2">
    <name type="scientific">Trachymyrmex septentrionalis</name>
    <dbReference type="NCBI Taxonomy" id="34720"/>
    <lineage>
        <taxon>Eukaryota</taxon>
        <taxon>Metazoa</taxon>
        <taxon>Ecdysozoa</taxon>
        <taxon>Arthropoda</taxon>
        <taxon>Hexapoda</taxon>
        <taxon>Insecta</taxon>
        <taxon>Pterygota</taxon>
        <taxon>Neoptera</taxon>
        <taxon>Endopterygota</taxon>
        <taxon>Hymenoptera</taxon>
        <taxon>Apocrita</taxon>
        <taxon>Aculeata</taxon>
        <taxon>Formicoidea</taxon>
        <taxon>Formicidae</taxon>
        <taxon>Myrmicinae</taxon>
        <taxon>Trachymyrmex</taxon>
    </lineage>
</organism>
<evidence type="ECO:0000313" key="2">
    <source>
        <dbReference type="Proteomes" id="UP000078541"/>
    </source>
</evidence>